<sequence>MDCYPIGVPLLHGLIPSECPLTWTDPIGVPPYMHCSHRSAPLHGLFPSECPFTWTVP</sequence>
<proteinExistence type="predicted"/>
<accession>A0ABN9B7C7</accession>
<feature type="non-terminal residue" evidence="1">
    <location>
        <position position="57"/>
    </location>
</feature>
<evidence type="ECO:0000313" key="2">
    <source>
        <dbReference type="Proteomes" id="UP001162483"/>
    </source>
</evidence>
<reference evidence="1" key="1">
    <citation type="submission" date="2023-05" db="EMBL/GenBank/DDBJ databases">
        <authorList>
            <person name="Stuckert A."/>
        </authorList>
    </citation>
    <scope>NUCLEOTIDE SEQUENCE</scope>
</reference>
<dbReference type="EMBL" id="CATNWA010002654">
    <property type="protein sequence ID" value="CAI9543438.1"/>
    <property type="molecule type" value="Genomic_DNA"/>
</dbReference>
<organism evidence="1 2">
    <name type="scientific">Staurois parvus</name>
    <dbReference type="NCBI Taxonomy" id="386267"/>
    <lineage>
        <taxon>Eukaryota</taxon>
        <taxon>Metazoa</taxon>
        <taxon>Chordata</taxon>
        <taxon>Craniata</taxon>
        <taxon>Vertebrata</taxon>
        <taxon>Euteleostomi</taxon>
        <taxon>Amphibia</taxon>
        <taxon>Batrachia</taxon>
        <taxon>Anura</taxon>
        <taxon>Neobatrachia</taxon>
        <taxon>Ranoidea</taxon>
        <taxon>Ranidae</taxon>
        <taxon>Staurois</taxon>
    </lineage>
</organism>
<evidence type="ECO:0000313" key="1">
    <source>
        <dbReference type="EMBL" id="CAI9543438.1"/>
    </source>
</evidence>
<protein>
    <submittedName>
        <fullName evidence="1">Uncharacterized protein</fullName>
    </submittedName>
</protein>
<dbReference type="Proteomes" id="UP001162483">
    <property type="component" value="Unassembled WGS sequence"/>
</dbReference>
<keyword evidence="2" id="KW-1185">Reference proteome</keyword>
<name>A0ABN9B7C7_9NEOB</name>
<comment type="caution">
    <text evidence="1">The sequence shown here is derived from an EMBL/GenBank/DDBJ whole genome shotgun (WGS) entry which is preliminary data.</text>
</comment>
<gene>
    <name evidence="1" type="ORF">SPARVUS_LOCUS2281398</name>
</gene>